<sequence length="234" mass="25393">MHRGQVAPRFHSAHGWVTLYHAFFTWIRLQLYVKIPSRKPLFTKEPDMVSTRTGIARATVVFIAVAVLLIALIAPATRSTAPAEPTTPTPTAEMDYAQASTDLSNLSSGFLPSAPPARSPASPLVPQWSELPQDPLGAQVIINGEPSTVCIYGDGWGTNVWAGNAQTSCGFVIAVHEELTRGLNPTYDNLRAHLKQRIRVTSPTTGLTYDLTCRQLDQILMSCTGGNNAAVYAY</sequence>
<keyword evidence="1" id="KW-1133">Transmembrane helix</keyword>
<keyword evidence="1" id="KW-0472">Membrane</keyword>
<proteinExistence type="predicted"/>
<keyword evidence="3" id="KW-1185">Reference proteome</keyword>
<accession>A0A8I0HCK1</accession>
<feature type="transmembrane region" description="Helical" evidence="1">
    <location>
        <begin position="54"/>
        <end position="74"/>
    </location>
</feature>
<dbReference type="AlphaFoldDB" id="A0A8I0HCK1"/>
<dbReference type="EMBL" id="JACSPR010000001">
    <property type="protein sequence ID" value="MBD8029126.1"/>
    <property type="molecule type" value="Genomic_DNA"/>
</dbReference>
<gene>
    <name evidence="2" type="ORF">H9627_02075</name>
</gene>
<reference evidence="2 3" key="1">
    <citation type="submission" date="2020-08" db="EMBL/GenBank/DDBJ databases">
        <title>A Genomic Blueprint of the Chicken Gut Microbiome.</title>
        <authorList>
            <person name="Gilroy R."/>
            <person name="Ravi A."/>
            <person name="Getino M."/>
            <person name="Pursley I."/>
            <person name="Horton D.L."/>
            <person name="Alikhan N.-F."/>
            <person name="Baker D."/>
            <person name="Gharbi K."/>
            <person name="Hall N."/>
            <person name="Watson M."/>
            <person name="Adriaenssens E.M."/>
            <person name="Foster-Nyarko E."/>
            <person name="Jarju S."/>
            <person name="Secka A."/>
            <person name="Antonio M."/>
            <person name="Oren A."/>
            <person name="Chaudhuri R."/>
            <person name="La Ragione R.M."/>
            <person name="Hildebrand F."/>
            <person name="Pallen M.J."/>
        </authorList>
    </citation>
    <scope>NUCLEOTIDE SEQUENCE [LARGE SCALE GENOMIC DNA]</scope>
    <source>
        <strain evidence="2 3">Sa1YVA5</strain>
    </source>
</reference>
<evidence type="ECO:0000313" key="3">
    <source>
        <dbReference type="Proteomes" id="UP000650224"/>
    </source>
</evidence>
<dbReference type="Proteomes" id="UP000650224">
    <property type="component" value="Unassembled WGS sequence"/>
</dbReference>
<comment type="caution">
    <text evidence="2">The sequence shown here is derived from an EMBL/GenBank/DDBJ whole genome shotgun (WGS) entry which is preliminary data.</text>
</comment>
<protein>
    <submittedName>
        <fullName evidence="2">Uncharacterized protein</fullName>
    </submittedName>
</protein>
<keyword evidence="1" id="KW-0812">Transmembrane</keyword>
<feature type="transmembrane region" description="Helical" evidence="1">
    <location>
        <begin position="13"/>
        <end position="33"/>
    </location>
</feature>
<evidence type="ECO:0000313" key="2">
    <source>
        <dbReference type="EMBL" id="MBD8029126.1"/>
    </source>
</evidence>
<evidence type="ECO:0000256" key="1">
    <source>
        <dbReference type="SAM" id="Phobius"/>
    </source>
</evidence>
<organism evidence="2 3">
    <name type="scientific">Corynebacterium gallinarum</name>
    <dbReference type="NCBI Taxonomy" id="2762214"/>
    <lineage>
        <taxon>Bacteria</taxon>
        <taxon>Bacillati</taxon>
        <taxon>Actinomycetota</taxon>
        <taxon>Actinomycetes</taxon>
        <taxon>Mycobacteriales</taxon>
        <taxon>Corynebacteriaceae</taxon>
        <taxon>Corynebacterium</taxon>
    </lineage>
</organism>
<name>A0A8I0HCK1_9CORY</name>